<comment type="caution">
    <text evidence="3">The sequence shown here is derived from an EMBL/GenBank/DDBJ whole genome shotgun (WGS) entry which is preliminary data.</text>
</comment>
<dbReference type="EMBL" id="AMXD01000012">
    <property type="protein sequence ID" value="ENO87843.1"/>
    <property type="molecule type" value="Genomic_DNA"/>
</dbReference>
<feature type="domain" description="Primase C-terminal 2" evidence="1">
    <location>
        <begin position="246"/>
        <end position="285"/>
    </location>
</feature>
<dbReference type="AlphaFoldDB" id="N6Z0C4"/>
<evidence type="ECO:0000313" key="3">
    <source>
        <dbReference type="EMBL" id="ENO87843.1"/>
    </source>
</evidence>
<dbReference type="GO" id="GO:0016817">
    <property type="term" value="F:hydrolase activity, acting on acid anhydrides"/>
    <property type="evidence" value="ECO:0007669"/>
    <property type="project" value="InterPro"/>
</dbReference>
<gene>
    <name evidence="3" type="ORF">C665_03756</name>
</gene>
<protein>
    <recommendedName>
        <fullName evidence="5">RepB-like DNA primase domain-containing protein</fullName>
    </recommendedName>
</protein>
<proteinExistence type="predicted"/>
<accession>N6Z0C4</accession>
<dbReference type="InterPro" id="IPR039459">
    <property type="entry name" value="RepB-like_DNA_primase_dom"/>
</dbReference>
<dbReference type="InterPro" id="IPR014819">
    <property type="entry name" value="PriCT_2"/>
</dbReference>
<dbReference type="RefSeq" id="WP_004300512.1">
    <property type="nucleotide sequence ID" value="NZ_AMXD01000012.1"/>
</dbReference>
<dbReference type="Pfam" id="PF16793">
    <property type="entry name" value="RepB_primase"/>
    <property type="match status" value="1"/>
</dbReference>
<sequence>MPNIIPRTADEKERLNEGESFLSALDSQATSFHFRTFDDVELDGKKRGNQALSKKFHGPLSTHFESLCRLNEQGAGVFIVINAGGQITSDITRVRAVFADTDGAPLTPIVESLPPHIVVQSSPGKWHVYYRVESHFPLDKFGAVQSAIAEKYGTDGAVKDLPRVMRLPGFMHNKGKPCMVTTTHLDTRSPAYSLDRVVSGLGLLLAKWEASSLSEVVPVAMQSSTIGDEWKANAHSARETTLDDAEHMLRFIDPDCDRGTWWKVMGALVHEFGEDARDLARRWSMGQIKRGAV</sequence>
<name>N6Z0C4_THASP</name>
<organism evidence="3 4">
    <name type="scientific">Thauera aminoaromatica S2</name>
    <dbReference type="NCBI Taxonomy" id="1234381"/>
    <lineage>
        <taxon>Bacteria</taxon>
        <taxon>Pseudomonadati</taxon>
        <taxon>Pseudomonadota</taxon>
        <taxon>Betaproteobacteria</taxon>
        <taxon>Rhodocyclales</taxon>
        <taxon>Zoogloeaceae</taxon>
        <taxon>Thauera</taxon>
    </lineage>
</organism>
<reference evidence="3 4" key="1">
    <citation type="submission" date="2012-09" db="EMBL/GenBank/DDBJ databases">
        <title>Draft Genome Sequences of 6 Strains from Genus Thauera.</title>
        <authorList>
            <person name="Liu B."/>
            <person name="Shapleigh J.P."/>
            <person name="Frostegard A.H."/>
        </authorList>
    </citation>
    <scope>NUCLEOTIDE SEQUENCE [LARGE SCALE GENOMIC DNA]</scope>
    <source>
        <strain evidence="3 4">S2</strain>
    </source>
</reference>
<evidence type="ECO:0000259" key="1">
    <source>
        <dbReference type="Pfam" id="PF08707"/>
    </source>
</evidence>
<dbReference type="Gene3D" id="3.30.70.1790">
    <property type="entry name" value="RepB DNA-primase, N-terminal domain"/>
    <property type="match status" value="1"/>
</dbReference>
<dbReference type="Proteomes" id="UP000013042">
    <property type="component" value="Unassembled WGS sequence"/>
</dbReference>
<feature type="domain" description="RepB-like DNA primase" evidence="2">
    <location>
        <begin position="113"/>
        <end position="176"/>
    </location>
</feature>
<dbReference type="Pfam" id="PF08707">
    <property type="entry name" value="PriCT_2"/>
    <property type="match status" value="1"/>
</dbReference>
<evidence type="ECO:0000313" key="4">
    <source>
        <dbReference type="Proteomes" id="UP000013042"/>
    </source>
</evidence>
<evidence type="ECO:0000259" key="2">
    <source>
        <dbReference type="Pfam" id="PF16793"/>
    </source>
</evidence>
<evidence type="ECO:0008006" key="5">
    <source>
        <dbReference type="Google" id="ProtNLM"/>
    </source>
</evidence>